<proteinExistence type="inferred from homology"/>
<dbReference type="GO" id="GO:0016020">
    <property type="term" value="C:membrane"/>
    <property type="evidence" value="ECO:0007669"/>
    <property type="project" value="UniProtKB-SubCell"/>
</dbReference>
<comment type="similarity">
    <text evidence="2">Belongs to the TMEM129 family.</text>
</comment>
<organism evidence="7 8">
    <name type="scientific">Pinctada imbricata</name>
    <name type="common">Atlantic pearl-oyster</name>
    <name type="synonym">Pinctada martensii</name>
    <dbReference type="NCBI Taxonomy" id="66713"/>
    <lineage>
        <taxon>Eukaryota</taxon>
        <taxon>Metazoa</taxon>
        <taxon>Spiralia</taxon>
        <taxon>Lophotrochozoa</taxon>
        <taxon>Mollusca</taxon>
        <taxon>Bivalvia</taxon>
        <taxon>Autobranchia</taxon>
        <taxon>Pteriomorphia</taxon>
        <taxon>Pterioida</taxon>
        <taxon>Pterioidea</taxon>
        <taxon>Pteriidae</taxon>
        <taxon>Pinctada</taxon>
    </lineage>
</organism>
<dbReference type="GO" id="GO:0061630">
    <property type="term" value="F:ubiquitin protein ligase activity"/>
    <property type="evidence" value="ECO:0007669"/>
    <property type="project" value="InterPro"/>
</dbReference>
<evidence type="ECO:0000256" key="5">
    <source>
        <dbReference type="ARBA" id="ARBA00023136"/>
    </source>
</evidence>
<keyword evidence="8" id="KW-1185">Reference proteome</keyword>
<gene>
    <name evidence="7" type="ORF">FSP39_014806</name>
</gene>
<accession>A0AA88Y0I7</accession>
<comment type="caution">
    <text evidence="7">The sequence shown here is derived from an EMBL/GenBank/DDBJ whole genome shotgun (WGS) entry which is preliminary data.</text>
</comment>
<dbReference type="Proteomes" id="UP001186944">
    <property type="component" value="Unassembled WGS sequence"/>
</dbReference>
<dbReference type="InterPro" id="IPR018801">
    <property type="entry name" value="TM129"/>
</dbReference>
<comment type="subcellular location">
    <subcellularLocation>
        <location evidence="1">Membrane</location>
        <topology evidence="1">Multi-pass membrane protein</topology>
    </subcellularLocation>
</comment>
<protein>
    <recommendedName>
        <fullName evidence="9">Transmembrane protein 129</fullName>
    </recommendedName>
</protein>
<feature type="transmembrane region" description="Helical" evidence="6">
    <location>
        <begin position="96"/>
        <end position="117"/>
    </location>
</feature>
<evidence type="ECO:0008006" key="9">
    <source>
        <dbReference type="Google" id="ProtNLM"/>
    </source>
</evidence>
<keyword evidence="4 6" id="KW-1133">Transmembrane helix</keyword>
<dbReference type="EMBL" id="VSWD01000008">
    <property type="protein sequence ID" value="KAK3095449.1"/>
    <property type="molecule type" value="Genomic_DNA"/>
</dbReference>
<dbReference type="PANTHER" id="PTHR31322">
    <property type="entry name" value="E3 UBIQUITIN-PROTEIN LIGASE TM129"/>
    <property type="match status" value="1"/>
</dbReference>
<evidence type="ECO:0000313" key="8">
    <source>
        <dbReference type="Proteomes" id="UP001186944"/>
    </source>
</evidence>
<dbReference type="GO" id="GO:0016567">
    <property type="term" value="P:protein ubiquitination"/>
    <property type="evidence" value="ECO:0007669"/>
    <property type="project" value="InterPro"/>
</dbReference>
<evidence type="ECO:0000256" key="1">
    <source>
        <dbReference type="ARBA" id="ARBA00004141"/>
    </source>
</evidence>
<evidence type="ECO:0000256" key="6">
    <source>
        <dbReference type="SAM" id="Phobius"/>
    </source>
</evidence>
<feature type="transmembrane region" description="Helical" evidence="6">
    <location>
        <begin position="63"/>
        <end position="84"/>
    </location>
</feature>
<dbReference type="AlphaFoldDB" id="A0AA88Y0I7"/>
<dbReference type="GO" id="GO:0005783">
    <property type="term" value="C:endoplasmic reticulum"/>
    <property type="evidence" value="ECO:0007669"/>
    <property type="project" value="TreeGrafter"/>
</dbReference>
<evidence type="ECO:0000256" key="2">
    <source>
        <dbReference type="ARBA" id="ARBA00007332"/>
    </source>
</evidence>
<evidence type="ECO:0000313" key="7">
    <source>
        <dbReference type="EMBL" id="KAK3095449.1"/>
    </source>
</evidence>
<evidence type="ECO:0000256" key="3">
    <source>
        <dbReference type="ARBA" id="ARBA00022692"/>
    </source>
</evidence>
<sequence>MANENTLTLIYTIGYLFFALCLIAPPTEFVSAGLTIQNVMSNYLGSEEFNFIYYHIKRSTITLLVHSLFPLGYYIGLGFFAPHLQLLTPWKTGSLWQIYLGLSCVCIIISSILAFWWTKKKFNKHPIAQQLELLGNGDSWRAVAASINIEFRRVDKFTTGTHGRRVIVTDSWVMKTSTYFVYVAHQNDIHLTLSKAEEHDTSYESLTAVQYLNFTVQGINPKLQPFTIRLNAFEFRDLKDKLSSPVRNARNIVIKQSLSDQFLEAFRQHISSNTVFRLPQGMEADTCIGCMQKESDVKLVKLCDNVEEGECVQCYCRPMWCLECMGKWFASRQDQTRPESWLGSKAPCPTCRATFCVLDVCKIAN</sequence>
<dbReference type="PANTHER" id="PTHR31322:SF2">
    <property type="entry name" value="E3 UBIQUITIN-PROTEIN LIGASE TM129"/>
    <property type="match status" value="1"/>
</dbReference>
<keyword evidence="3 6" id="KW-0812">Transmembrane</keyword>
<keyword evidence="5 6" id="KW-0472">Membrane</keyword>
<name>A0AA88Y0I7_PINIB</name>
<dbReference type="Pfam" id="PF10272">
    <property type="entry name" value="Tmpp129"/>
    <property type="match status" value="1"/>
</dbReference>
<evidence type="ECO:0000256" key="4">
    <source>
        <dbReference type="ARBA" id="ARBA00022989"/>
    </source>
</evidence>
<feature type="transmembrane region" description="Helical" evidence="6">
    <location>
        <begin position="6"/>
        <end position="24"/>
    </location>
</feature>
<reference evidence="7" key="1">
    <citation type="submission" date="2019-08" db="EMBL/GenBank/DDBJ databases">
        <title>The improved chromosome-level genome for the pearl oyster Pinctada fucata martensii using PacBio sequencing and Hi-C.</title>
        <authorList>
            <person name="Zheng Z."/>
        </authorList>
    </citation>
    <scope>NUCLEOTIDE SEQUENCE</scope>
    <source>
        <strain evidence="7">ZZ-2019</strain>
        <tissue evidence="7">Adductor muscle</tissue>
    </source>
</reference>